<protein>
    <submittedName>
        <fullName evidence="3">Hpt domain-containing protein</fullName>
    </submittedName>
</protein>
<dbReference type="Proteomes" id="UP001595826">
    <property type="component" value="Unassembled WGS sequence"/>
</dbReference>
<comment type="caution">
    <text evidence="3">The sequence shown here is derived from an EMBL/GenBank/DDBJ whole genome shotgun (WGS) entry which is preliminary data.</text>
</comment>
<feature type="domain" description="HPt" evidence="2">
    <location>
        <begin position="16"/>
        <end position="107"/>
    </location>
</feature>
<dbReference type="Gene3D" id="1.20.120.160">
    <property type="entry name" value="HPT domain"/>
    <property type="match status" value="1"/>
</dbReference>
<proteinExistence type="predicted"/>
<evidence type="ECO:0000256" key="1">
    <source>
        <dbReference type="PROSITE-ProRule" id="PRU00110"/>
    </source>
</evidence>
<dbReference type="InterPro" id="IPR036641">
    <property type="entry name" value="HPT_dom_sf"/>
</dbReference>
<evidence type="ECO:0000313" key="3">
    <source>
        <dbReference type="EMBL" id="MFC4269368.1"/>
    </source>
</evidence>
<organism evidence="3 4">
    <name type="scientific">Polaribacter marinivivus</name>
    <dbReference type="NCBI Taxonomy" id="1524260"/>
    <lineage>
        <taxon>Bacteria</taxon>
        <taxon>Pseudomonadati</taxon>
        <taxon>Bacteroidota</taxon>
        <taxon>Flavobacteriia</taxon>
        <taxon>Flavobacteriales</taxon>
        <taxon>Flavobacteriaceae</taxon>
    </lineage>
</organism>
<reference evidence="4" key="1">
    <citation type="journal article" date="2019" name="Int. J. Syst. Evol. Microbiol.">
        <title>The Global Catalogue of Microorganisms (GCM) 10K type strain sequencing project: providing services to taxonomists for standard genome sequencing and annotation.</title>
        <authorList>
            <consortium name="The Broad Institute Genomics Platform"/>
            <consortium name="The Broad Institute Genome Sequencing Center for Infectious Disease"/>
            <person name="Wu L."/>
            <person name="Ma J."/>
        </authorList>
    </citation>
    <scope>NUCLEOTIDE SEQUENCE [LARGE SCALE GENOMIC DNA]</scope>
    <source>
        <strain evidence="4">CECT 8655</strain>
    </source>
</reference>
<sequence>MEKPNLEYINQLARGEEDVKNTLIAVVKEEFPIDLENYFKSLENGNFKDIEDQVHRIKHKFSILGLEISYNKAVDFELSLREGELNKVQKDDFETTLKSITKFLKTI</sequence>
<keyword evidence="4" id="KW-1185">Reference proteome</keyword>
<dbReference type="SUPFAM" id="SSF47226">
    <property type="entry name" value="Histidine-containing phosphotransfer domain, HPT domain"/>
    <property type="match status" value="1"/>
</dbReference>
<dbReference type="RefSeq" id="WP_377410431.1">
    <property type="nucleotide sequence ID" value="NZ_JBHSCY010000002.1"/>
</dbReference>
<name>A0ABV8RD57_9FLAO</name>
<dbReference type="EMBL" id="JBHSCY010000002">
    <property type="protein sequence ID" value="MFC4269368.1"/>
    <property type="molecule type" value="Genomic_DNA"/>
</dbReference>
<evidence type="ECO:0000259" key="2">
    <source>
        <dbReference type="PROSITE" id="PS50894"/>
    </source>
</evidence>
<feature type="modified residue" description="Phosphohistidine" evidence="1">
    <location>
        <position position="55"/>
    </location>
</feature>
<evidence type="ECO:0000313" key="4">
    <source>
        <dbReference type="Proteomes" id="UP001595826"/>
    </source>
</evidence>
<dbReference type="PROSITE" id="PS50894">
    <property type="entry name" value="HPT"/>
    <property type="match status" value="1"/>
</dbReference>
<gene>
    <name evidence="3" type="ORF">ACFOWD_10655</name>
</gene>
<accession>A0ABV8RD57</accession>
<keyword evidence="1" id="KW-0597">Phosphoprotein</keyword>
<dbReference type="InterPro" id="IPR008207">
    <property type="entry name" value="Sig_transdc_His_kin_Hpt_dom"/>
</dbReference>